<protein>
    <recommendedName>
        <fullName evidence="1">FAS1 domain-containing protein</fullName>
    </recommendedName>
</protein>
<reference evidence="2" key="1">
    <citation type="journal article" date="2019" name="Viruses">
        <title>Detection and Characterization of Invertebrate Iridoviruses Found in Reptiles and Prey Insects in Europe over the Past Two Decades.</title>
        <authorList>
            <person name="Papp T."/>
            <person name="Marschang R.E."/>
        </authorList>
    </citation>
    <scope>NUCLEOTIDE SEQUENCE</scope>
    <source>
        <strain evidence="2">Liz-CrIV</strain>
    </source>
</reference>
<accession>A0A5B8RH37</accession>
<name>A0A5B8RH37_9VIRU</name>
<proteinExistence type="predicted"/>
<dbReference type="InterPro" id="IPR000782">
    <property type="entry name" value="FAS1_domain"/>
</dbReference>
<dbReference type="PROSITE" id="PS50213">
    <property type="entry name" value="FAS1"/>
    <property type="match status" value="1"/>
</dbReference>
<evidence type="ECO:0000313" key="2">
    <source>
        <dbReference type="EMBL" id="QEA08210.1"/>
    </source>
</evidence>
<dbReference type="SUPFAM" id="SSF82153">
    <property type="entry name" value="FAS1 domain"/>
    <property type="match status" value="1"/>
</dbReference>
<evidence type="ECO:0000259" key="1">
    <source>
        <dbReference type="PROSITE" id="PS50213"/>
    </source>
</evidence>
<dbReference type="EMBL" id="MN081869">
    <property type="protein sequence ID" value="QEA08210.1"/>
    <property type="molecule type" value="Genomic_DNA"/>
</dbReference>
<organism evidence="2">
    <name type="scientific">Iridovirus Liz-CrIV</name>
    <dbReference type="NCBI Taxonomy" id="2594309"/>
    <lineage>
        <taxon>Viruses</taxon>
        <taxon>Varidnaviria</taxon>
        <taxon>Bamfordvirae</taxon>
        <taxon>Nucleocytoviricota</taxon>
        <taxon>Megaviricetes</taxon>
        <taxon>Pimascovirales</taxon>
        <taxon>Pimascovirales incertae sedis</taxon>
        <taxon>Iridoviridae</taxon>
    </lineage>
</organism>
<feature type="domain" description="FAS1" evidence="1">
    <location>
        <begin position="32"/>
        <end position="167"/>
    </location>
</feature>
<sequence length="170" mass="19293">MTSSLPESIDGLYRFSSFSDAVSSQTSLSINPDTLWSKLNECDKCVFFRNMVSKSLYATDYNNANTDVKTIFVPRDSRNNFFNIQNEITPNDFVSSLTIPGQLFIMPKSSPINIKVQNKNKEYLSINIKDVNKGGQAFVQVLDRLWIIVVPNIMCTNGIIHLMEEVYAFD</sequence>
<dbReference type="InterPro" id="IPR036378">
    <property type="entry name" value="FAS1_dom_sf"/>
</dbReference>